<reference evidence="10 11" key="1">
    <citation type="submission" date="2015-12" db="EMBL/GenBank/DDBJ databases">
        <authorList>
            <person name="Shamseldin A."/>
            <person name="Moawad H."/>
            <person name="Abd El-Rahim W.M."/>
            <person name="Sadowsky M.J."/>
        </authorList>
    </citation>
    <scope>NUCLEOTIDE SEQUENCE [LARGE SCALE GENOMIC DNA]</scope>
    <source>
        <strain evidence="10 11">WF1</strain>
    </source>
</reference>
<evidence type="ECO:0000313" key="10">
    <source>
        <dbReference type="EMBL" id="OQK15657.1"/>
    </source>
</evidence>
<dbReference type="GO" id="GO:0005975">
    <property type="term" value="P:carbohydrate metabolic process"/>
    <property type="evidence" value="ECO:0007669"/>
    <property type="project" value="InterPro"/>
</dbReference>
<dbReference type="InterPro" id="IPR041492">
    <property type="entry name" value="HAD_2"/>
</dbReference>
<keyword evidence="6" id="KW-0479">Metal-binding</keyword>
<evidence type="ECO:0000256" key="5">
    <source>
        <dbReference type="ARBA" id="ARBA00013078"/>
    </source>
</evidence>
<dbReference type="SFLD" id="SFLDG01129">
    <property type="entry name" value="C1.5:_HAD__Beta-PGM__Phosphata"/>
    <property type="match status" value="1"/>
</dbReference>
<evidence type="ECO:0000256" key="1">
    <source>
        <dbReference type="ARBA" id="ARBA00000830"/>
    </source>
</evidence>
<keyword evidence="11" id="KW-1185">Reference proteome</keyword>
<dbReference type="Proteomes" id="UP000191980">
    <property type="component" value="Unassembled WGS sequence"/>
</dbReference>
<accession>A0A1V8M272</accession>
<evidence type="ECO:0000256" key="3">
    <source>
        <dbReference type="ARBA" id="ARBA00004818"/>
    </source>
</evidence>
<dbReference type="OrthoDB" id="9776368at2"/>
<dbReference type="GO" id="GO:0008967">
    <property type="term" value="F:phosphoglycolate phosphatase activity"/>
    <property type="evidence" value="ECO:0007669"/>
    <property type="project" value="UniProtKB-EC"/>
</dbReference>
<dbReference type="InterPro" id="IPR050155">
    <property type="entry name" value="HAD-like_hydrolase_sf"/>
</dbReference>
<sequence length="228" mass="25409">MNKEFGLSCVLFDLDGTLLNTAPDLTTALNKALAHYNFPEVPVHAITPYISYGAAVMIETALEQDVSNAIKADILDWLLNYYEQHIADFTHLYTGMPELLVTLEAKGIPWGVITNKRERMTHPLMRALDLTKRSACIICGDTTAYSKPHPEPMLTACRQIQVLPEQCLYIGDAQHDIAAGKAANMKTLAATWGYLKPDDKPQDWGADALIHHPNEILDWITNQSHVLN</sequence>
<dbReference type="Gene3D" id="3.40.50.1000">
    <property type="entry name" value="HAD superfamily/HAD-like"/>
    <property type="match status" value="1"/>
</dbReference>
<proteinExistence type="inferred from homology"/>
<dbReference type="PANTHER" id="PTHR43434:SF23">
    <property type="entry name" value="PHOSPHOGLYCOLATE PHOSPHATASE"/>
    <property type="match status" value="1"/>
</dbReference>
<comment type="similarity">
    <text evidence="4">Belongs to the HAD-like hydrolase superfamily. CbbY/CbbZ/Gph/YieH family.</text>
</comment>
<dbReference type="InterPro" id="IPR006439">
    <property type="entry name" value="HAD-SF_hydro_IA"/>
</dbReference>
<keyword evidence="7" id="KW-0378">Hydrolase</keyword>
<dbReference type="NCBIfam" id="TIGR01509">
    <property type="entry name" value="HAD-SF-IA-v3"/>
    <property type="match status" value="1"/>
</dbReference>
<dbReference type="GO" id="GO:0005829">
    <property type="term" value="C:cytosol"/>
    <property type="evidence" value="ECO:0007669"/>
    <property type="project" value="TreeGrafter"/>
</dbReference>
<dbReference type="SFLD" id="SFLDG01135">
    <property type="entry name" value="C1.5.6:_HAD__Beta-PGM__Phospha"/>
    <property type="match status" value="1"/>
</dbReference>
<dbReference type="SFLD" id="SFLDS00003">
    <property type="entry name" value="Haloacid_Dehalogenase"/>
    <property type="match status" value="1"/>
</dbReference>
<keyword evidence="9" id="KW-0119">Carbohydrate metabolism</keyword>
<dbReference type="InterPro" id="IPR023198">
    <property type="entry name" value="PGP-like_dom2"/>
</dbReference>
<dbReference type="Gene3D" id="1.10.150.240">
    <property type="entry name" value="Putative phosphatase, domain 2"/>
    <property type="match status" value="1"/>
</dbReference>
<dbReference type="InterPro" id="IPR036412">
    <property type="entry name" value="HAD-like_sf"/>
</dbReference>
<evidence type="ECO:0000313" key="11">
    <source>
        <dbReference type="Proteomes" id="UP000191980"/>
    </source>
</evidence>
<organism evidence="10 11">
    <name type="scientific">Methyloprofundus sedimenti</name>
    <dbReference type="NCBI Taxonomy" id="1420851"/>
    <lineage>
        <taxon>Bacteria</taxon>
        <taxon>Pseudomonadati</taxon>
        <taxon>Pseudomonadota</taxon>
        <taxon>Gammaproteobacteria</taxon>
        <taxon>Methylococcales</taxon>
        <taxon>Methylococcaceae</taxon>
        <taxon>Methyloprofundus</taxon>
    </lineage>
</organism>
<dbReference type="EC" id="3.1.3.18" evidence="5"/>
<dbReference type="GO" id="GO:0006281">
    <property type="term" value="P:DNA repair"/>
    <property type="evidence" value="ECO:0007669"/>
    <property type="project" value="TreeGrafter"/>
</dbReference>
<dbReference type="NCBIfam" id="TIGR01549">
    <property type="entry name" value="HAD-SF-IA-v1"/>
    <property type="match status" value="1"/>
</dbReference>
<comment type="cofactor">
    <cofactor evidence="2">
        <name>Mg(2+)</name>
        <dbReference type="ChEBI" id="CHEBI:18420"/>
    </cofactor>
</comment>
<evidence type="ECO:0000256" key="9">
    <source>
        <dbReference type="ARBA" id="ARBA00023277"/>
    </source>
</evidence>
<dbReference type="SUPFAM" id="SSF56784">
    <property type="entry name" value="HAD-like"/>
    <property type="match status" value="1"/>
</dbReference>
<dbReference type="STRING" id="1420851.AU255_15685"/>
<comment type="pathway">
    <text evidence="3">Organic acid metabolism; glycolate biosynthesis; glycolate from 2-phosphoglycolate: step 1/1.</text>
</comment>
<keyword evidence="8" id="KW-0460">Magnesium</keyword>
<name>A0A1V8M272_9GAMM</name>
<evidence type="ECO:0000256" key="4">
    <source>
        <dbReference type="ARBA" id="ARBA00006171"/>
    </source>
</evidence>
<comment type="caution">
    <text evidence="10">The sequence shown here is derived from an EMBL/GenBank/DDBJ whole genome shotgun (WGS) entry which is preliminary data.</text>
</comment>
<gene>
    <name evidence="10" type="ORF">AU255_15685</name>
</gene>
<evidence type="ECO:0000256" key="6">
    <source>
        <dbReference type="ARBA" id="ARBA00022723"/>
    </source>
</evidence>
<evidence type="ECO:0000256" key="7">
    <source>
        <dbReference type="ARBA" id="ARBA00022801"/>
    </source>
</evidence>
<dbReference type="EMBL" id="LPUF01000003">
    <property type="protein sequence ID" value="OQK15657.1"/>
    <property type="molecule type" value="Genomic_DNA"/>
</dbReference>
<dbReference type="RefSeq" id="WP_080523894.1">
    <property type="nucleotide sequence ID" value="NZ_LPUF01000003.1"/>
</dbReference>
<dbReference type="InterPro" id="IPR023214">
    <property type="entry name" value="HAD_sf"/>
</dbReference>
<comment type="catalytic activity">
    <reaction evidence="1">
        <text>2-phosphoglycolate + H2O = glycolate + phosphate</text>
        <dbReference type="Rhea" id="RHEA:14369"/>
        <dbReference type="ChEBI" id="CHEBI:15377"/>
        <dbReference type="ChEBI" id="CHEBI:29805"/>
        <dbReference type="ChEBI" id="CHEBI:43474"/>
        <dbReference type="ChEBI" id="CHEBI:58033"/>
        <dbReference type="EC" id="3.1.3.18"/>
    </reaction>
</comment>
<dbReference type="GO" id="GO:0046872">
    <property type="term" value="F:metal ion binding"/>
    <property type="evidence" value="ECO:0007669"/>
    <property type="project" value="UniProtKB-KW"/>
</dbReference>
<dbReference type="AlphaFoldDB" id="A0A1V8M272"/>
<dbReference type="Pfam" id="PF13419">
    <property type="entry name" value="HAD_2"/>
    <property type="match status" value="1"/>
</dbReference>
<dbReference type="InterPro" id="IPR037512">
    <property type="entry name" value="PGPase_prok"/>
</dbReference>
<dbReference type="FunFam" id="3.40.50.1000:FF:000022">
    <property type="entry name" value="Phosphoglycolate phosphatase"/>
    <property type="match status" value="1"/>
</dbReference>
<evidence type="ECO:0000256" key="2">
    <source>
        <dbReference type="ARBA" id="ARBA00001946"/>
    </source>
</evidence>
<evidence type="ECO:0000256" key="8">
    <source>
        <dbReference type="ARBA" id="ARBA00022842"/>
    </source>
</evidence>
<dbReference type="PANTHER" id="PTHR43434">
    <property type="entry name" value="PHOSPHOGLYCOLATE PHOSPHATASE"/>
    <property type="match status" value="1"/>
</dbReference>
<protein>
    <recommendedName>
        <fullName evidence="5">phosphoglycolate phosphatase</fullName>
        <ecNumber evidence="5">3.1.3.18</ecNumber>
    </recommendedName>
</protein>
<dbReference type="NCBIfam" id="TIGR01449">
    <property type="entry name" value="PGP_bact"/>
    <property type="match status" value="1"/>
</dbReference>